<dbReference type="Proteomes" id="UP001202180">
    <property type="component" value="Unassembled WGS sequence"/>
</dbReference>
<feature type="signal peptide" evidence="1">
    <location>
        <begin position="1"/>
        <end position="23"/>
    </location>
</feature>
<proteinExistence type="predicted"/>
<organism evidence="2 3">
    <name type="scientific">Spirosoma liriopis</name>
    <dbReference type="NCBI Taxonomy" id="2937440"/>
    <lineage>
        <taxon>Bacteria</taxon>
        <taxon>Pseudomonadati</taxon>
        <taxon>Bacteroidota</taxon>
        <taxon>Cytophagia</taxon>
        <taxon>Cytophagales</taxon>
        <taxon>Cytophagaceae</taxon>
        <taxon>Spirosoma</taxon>
    </lineage>
</organism>
<comment type="caution">
    <text evidence="2">The sequence shown here is derived from an EMBL/GenBank/DDBJ whole genome shotgun (WGS) entry which is preliminary data.</text>
</comment>
<feature type="chain" id="PRO_5046662542" description="DUF3575 domain-containing protein" evidence="1">
    <location>
        <begin position="24"/>
        <end position="179"/>
    </location>
</feature>
<evidence type="ECO:0000313" key="2">
    <source>
        <dbReference type="EMBL" id="MCK8493810.1"/>
    </source>
</evidence>
<sequence>MIKSFTFCRAIMLICLTASISYSQKSDSTNYWLGVGLGVSQFPSGMMALGYEFADKPTLLIARYTDNRELFSDNRPGIMGQEMALLYGIKAGKFRFSTGVSTVWGVNRGKYLSTIGDPILYGSNYYEPARYLAVGLPGDIRFITSTKDFGIGLTAFGNLNAKRSFVGLNLSLYVGQMKK</sequence>
<gene>
    <name evidence="2" type="ORF">M0L20_18230</name>
</gene>
<dbReference type="EMBL" id="JALPRF010000003">
    <property type="protein sequence ID" value="MCK8493810.1"/>
    <property type="molecule type" value="Genomic_DNA"/>
</dbReference>
<dbReference type="RefSeq" id="WP_248478439.1">
    <property type="nucleotide sequence ID" value="NZ_JALPRF010000003.1"/>
</dbReference>
<reference evidence="2 3" key="1">
    <citation type="submission" date="2022-04" db="EMBL/GenBank/DDBJ databases">
        <title>Spirosoma sp. strain RP8 genome sequencing and assembly.</title>
        <authorList>
            <person name="Jung Y."/>
        </authorList>
    </citation>
    <scope>NUCLEOTIDE SEQUENCE [LARGE SCALE GENOMIC DNA]</scope>
    <source>
        <strain evidence="2 3">RP8</strain>
    </source>
</reference>
<keyword evidence="1" id="KW-0732">Signal</keyword>
<keyword evidence="3" id="KW-1185">Reference proteome</keyword>
<accession>A0ABT0HPA0</accession>
<protein>
    <recommendedName>
        <fullName evidence="4">DUF3575 domain-containing protein</fullName>
    </recommendedName>
</protein>
<evidence type="ECO:0008006" key="4">
    <source>
        <dbReference type="Google" id="ProtNLM"/>
    </source>
</evidence>
<name>A0ABT0HPA0_9BACT</name>
<evidence type="ECO:0000313" key="3">
    <source>
        <dbReference type="Proteomes" id="UP001202180"/>
    </source>
</evidence>
<evidence type="ECO:0000256" key="1">
    <source>
        <dbReference type="SAM" id="SignalP"/>
    </source>
</evidence>